<sequence length="720" mass="81407">MNTATEQRANSRERRRQGRRQQRLLLSCSECRKRKIGCDRAKPCLACVRSNRVERCQYDTSSVPEGNTIPGQIVFSAVPKAQQPQPSLPASGQESLSAVSSWSESDYGDTHAHEHPPLPVAATTPVSKVQPDEVTSPLQLFWHGSRGVDQYVSPFDRKTVSVPKEVMFGENDATVYWGRSHETNFVPRITDMTSLLLKSEDVTTLYHVERQTRPPEKKLKGWDPELLRLVPPREASDRFMKIYTEQFESYYRILHMPSFNAEYSRFWSSRDVQDGPPDFLAQLLSICAIACCYTDEDRQQREPQVRTWIEAVRLWLFKQDPRAQMTLGMLQAHLLMLVAGDVHWIKIDRSWISSGILVRNAISAGLHREPRDFVRISPFHAELRRRLWYSILEYDLQASFAKGRVPTVREEDYDCGLPSSTSDVPMHGDLPGAPQVSYMLAKSVGLRTKVCQAVNSVKLTLDYEEVLRLDTGLRSFLRTSLAVLPDVDEFFKPALFKILSQRAIIALHAPFVARSLHDPRWVYSRSRCLATAESILYDTLFVLEQCYFGSGDCGPFATLANICRCEISNSVFLICHELLTQAVEQRRLSDNAPIMPGAGMDVQEKENLATLVKKTSTAFAQVSKPDIVSQRTCAWMQLSAELCVAAARNDGTTVSTMVGCIKSNIEAFRSKYPAQRRDDTPLTQIPGDIRNLATSPVFENALDEDYFNLFLDLNTLGGFE</sequence>
<evidence type="ECO:0000259" key="8">
    <source>
        <dbReference type="PROSITE" id="PS50048"/>
    </source>
</evidence>
<name>A0A194VH64_CYTMA</name>
<gene>
    <name evidence="9" type="ORF">VM1G_10294</name>
</gene>
<feature type="domain" description="Zn(2)-C6 fungal-type" evidence="8">
    <location>
        <begin position="27"/>
        <end position="58"/>
    </location>
</feature>
<dbReference type="Proteomes" id="UP000078559">
    <property type="component" value="Unassembled WGS sequence"/>
</dbReference>
<organism evidence="9 10">
    <name type="scientific">Cytospora mali</name>
    <name type="common">Apple Valsa canker fungus</name>
    <name type="synonym">Valsa mali</name>
    <dbReference type="NCBI Taxonomy" id="578113"/>
    <lineage>
        <taxon>Eukaryota</taxon>
        <taxon>Fungi</taxon>
        <taxon>Dikarya</taxon>
        <taxon>Ascomycota</taxon>
        <taxon>Pezizomycotina</taxon>
        <taxon>Sordariomycetes</taxon>
        <taxon>Sordariomycetidae</taxon>
        <taxon>Diaporthales</taxon>
        <taxon>Cytosporaceae</taxon>
        <taxon>Cytospora</taxon>
    </lineage>
</organism>
<keyword evidence="4" id="KW-0238">DNA-binding</keyword>
<dbReference type="EMBL" id="KN796113">
    <property type="protein sequence ID" value="KUI63474.1"/>
    <property type="molecule type" value="Genomic_DNA"/>
</dbReference>
<dbReference type="GO" id="GO:0006351">
    <property type="term" value="P:DNA-templated transcription"/>
    <property type="evidence" value="ECO:0007669"/>
    <property type="project" value="InterPro"/>
</dbReference>
<evidence type="ECO:0000256" key="2">
    <source>
        <dbReference type="ARBA" id="ARBA00022833"/>
    </source>
</evidence>
<dbReference type="InterPro" id="IPR007219">
    <property type="entry name" value="XnlR_reg_dom"/>
</dbReference>
<dbReference type="OrthoDB" id="4236860at2759"/>
<evidence type="ECO:0000256" key="6">
    <source>
        <dbReference type="ARBA" id="ARBA00023242"/>
    </source>
</evidence>
<dbReference type="AlphaFoldDB" id="A0A194VH64"/>
<dbReference type="CDD" id="cd00067">
    <property type="entry name" value="GAL4"/>
    <property type="match status" value="1"/>
</dbReference>
<dbReference type="Gene3D" id="4.10.240.10">
    <property type="entry name" value="Zn(2)-C6 fungal-type DNA-binding domain"/>
    <property type="match status" value="1"/>
</dbReference>
<evidence type="ECO:0000313" key="9">
    <source>
        <dbReference type="EMBL" id="KUI63474.1"/>
    </source>
</evidence>
<evidence type="ECO:0000256" key="5">
    <source>
        <dbReference type="ARBA" id="ARBA00023163"/>
    </source>
</evidence>
<proteinExistence type="predicted"/>
<dbReference type="CDD" id="cd12148">
    <property type="entry name" value="fungal_TF_MHR"/>
    <property type="match status" value="1"/>
</dbReference>
<dbReference type="PROSITE" id="PS00463">
    <property type="entry name" value="ZN2_CY6_FUNGAL_1"/>
    <property type="match status" value="1"/>
</dbReference>
<dbReference type="SUPFAM" id="SSF57701">
    <property type="entry name" value="Zn2/Cys6 DNA-binding domain"/>
    <property type="match status" value="1"/>
</dbReference>
<dbReference type="PROSITE" id="PS50048">
    <property type="entry name" value="ZN2_CY6_FUNGAL_2"/>
    <property type="match status" value="1"/>
</dbReference>
<dbReference type="InterPro" id="IPR051430">
    <property type="entry name" value="Fungal_TF_Env_Response"/>
</dbReference>
<dbReference type="SMR" id="A0A194VH64"/>
<dbReference type="PANTHER" id="PTHR31944:SF131">
    <property type="entry name" value="HEME-RESPONSIVE ZINC FINGER TRANSCRIPTION FACTOR HAP1"/>
    <property type="match status" value="1"/>
</dbReference>
<dbReference type="GO" id="GO:0008270">
    <property type="term" value="F:zinc ion binding"/>
    <property type="evidence" value="ECO:0007669"/>
    <property type="project" value="InterPro"/>
</dbReference>
<dbReference type="GO" id="GO:0005634">
    <property type="term" value="C:nucleus"/>
    <property type="evidence" value="ECO:0007669"/>
    <property type="project" value="TreeGrafter"/>
</dbReference>
<accession>A0A194VH64</accession>
<dbReference type="Pfam" id="PF04082">
    <property type="entry name" value="Fungal_trans"/>
    <property type="match status" value="1"/>
</dbReference>
<keyword evidence="3" id="KW-0805">Transcription regulation</keyword>
<evidence type="ECO:0000256" key="4">
    <source>
        <dbReference type="ARBA" id="ARBA00023125"/>
    </source>
</evidence>
<evidence type="ECO:0000313" key="10">
    <source>
        <dbReference type="Proteomes" id="UP000078559"/>
    </source>
</evidence>
<keyword evidence="6" id="KW-0539">Nucleus</keyword>
<dbReference type="GO" id="GO:0000978">
    <property type="term" value="F:RNA polymerase II cis-regulatory region sequence-specific DNA binding"/>
    <property type="evidence" value="ECO:0007669"/>
    <property type="project" value="TreeGrafter"/>
</dbReference>
<feature type="region of interest" description="Disordered" evidence="7">
    <location>
        <begin position="80"/>
        <end position="123"/>
    </location>
</feature>
<feature type="compositionally biased region" description="Polar residues" evidence="7">
    <location>
        <begin position="82"/>
        <end position="94"/>
    </location>
</feature>
<dbReference type="SMART" id="SM00066">
    <property type="entry name" value="GAL4"/>
    <property type="match status" value="1"/>
</dbReference>
<protein>
    <recommendedName>
        <fullName evidence="8">Zn(2)-C6 fungal-type domain-containing protein</fullName>
    </recommendedName>
</protein>
<evidence type="ECO:0000256" key="3">
    <source>
        <dbReference type="ARBA" id="ARBA00023015"/>
    </source>
</evidence>
<dbReference type="Pfam" id="PF00172">
    <property type="entry name" value="Zn_clus"/>
    <property type="match status" value="1"/>
</dbReference>
<dbReference type="PANTHER" id="PTHR31944">
    <property type="entry name" value="HEME-RESPONSIVE ZINC FINGER TRANSCRIPTION FACTOR HAP1"/>
    <property type="match status" value="1"/>
</dbReference>
<feature type="compositionally biased region" description="Low complexity" evidence="7">
    <location>
        <begin position="95"/>
        <end position="105"/>
    </location>
</feature>
<evidence type="ECO:0000256" key="7">
    <source>
        <dbReference type="SAM" id="MobiDB-lite"/>
    </source>
</evidence>
<dbReference type="InterPro" id="IPR001138">
    <property type="entry name" value="Zn2Cys6_DnaBD"/>
</dbReference>
<keyword evidence="10" id="KW-1185">Reference proteome</keyword>
<evidence type="ECO:0000256" key="1">
    <source>
        <dbReference type="ARBA" id="ARBA00022723"/>
    </source>
</evidence>
<keyword evidence="2" id="KW-0862">Zinc</keyword>
<dbReference type="InterPro" id="IPR036864">
    <property type="entry name" value="Zn2-C6_fun-type_DNA-bd_sf"/>
</dbReference>
<dbReference type="SMART" id="SM00906">
    <property type="entry name" value="Fungal_trans"/>
    <property type="match status" value="1"/>
</dbReference>
<keyword evidence="1" id="KW-0479">Metal-binding</keyword>
<keyword evidence="5" id="KW-0804">Transcription</keyword>
<reference evidence="9" key="1">
    <citation type="submission" date="2014-12" db="EMBL/GenBank/DDBJ databases">
        <title>Genome Sequence of Valsa Canker Pathogens Uncovers a Specific Adaption of Colonization on Woody Bark.</title>
        <authorList>
            <person name="Yin Z."/>
            <person name="Liu H."/>
            <person name="Gao X."/>
            <person name="Li Z."/>
            <person name="Song N."/>
            <person name="Ke X."/>
            <person name="Dai Q."/>
            <person name="Wu Y."/>
            <person name="Sun Y."/>
            <person name="Xu J.-R."/>
            <person name="Kang Z.K."/>
            <person name="Wang L."/>
            <person name="Huang L."/>
        </authorList>
    </citation>
    <scope>NUCLEOTIDE SEQUENCE [LARGE SCALE GENOMIC DNA]</scope>
    <source>
        <strain evidence="9">03-8</strain>
    </source>
</reference>
<dbReference type="GO" id="GO:0001228">
    <property type="term" value="F:DNA-binding transcription activator activity, RNA polymerase II-specific"/>
    <property type="evidence" value="ECO:0007669"/>
    <property type="project" value="TreeGrafter"/>
</dbReference>